<evidence type="ECO:0000313" key="3">
    <source>
        <dbReference type="EMBL" id="KAG2186414.1"/>
    </source>
</evidence>
<keyword evidence="4" id="KW-1185">Reference proteome</keyword>
<feature type="compositionally biased region" description="Basic and acidic residues" evidence="1">
    <location>
        <begin position="431"/>
        <end position="442"/>
    </location>
</feature>
<gene>
    <name evidence="3" type="ORF">INT43_002852</name>
</gene>
<sequence>MTHLSDFSFLQRAVSLVFLYVWGGYRIIKLDRLQCMRPSRLKQGELKSIFTYLVLIGIPAQLYYDFTSIKIKYEEGFMELPGPDNTTEIMTKPEQYWSAADEDLVIPTDYSLCVGFAIQTGTLFLLQCFWQYLVNSVVKASFLYSWEFKLYITWFFVSLALFPVLQWNFSRPQYDITYKEVIPELVYGIELFVIGVIGIFTHYRFKRLIKQTRDSLDSQTVLVKLKYFSDLNQLLTCMLLISGSAFIILSTDHLTTSMYLNAHNADLLICIANFTVVNAWFIMVLIFHPNQGYGIRSQNDPQSDYIFSHARNGVNADSNLQSGAIFRSYSTSIRENAIGTTLPDKMEHAKPMRPITAHSTILSSSYSHGTESFNMQRKHSEQISLSSISTPGGHSYPDTVPFAQAPSNEAYTSSAEVQPTLSQAAGVRLDGGNRSRKEDTRNQPDAAVYRQAQEWEDEAAVRLGGV</sequence>
<protein>
    <submittedName>
        <fullName evidence="3">Uncharacterized protein</fullName>
    </submittedName>
</protein>
<feature type="transmembrane region" description="Helical" evidence="2">
    <location>
        <begin position="49"/>
        <end position="66"/>
    </location>
</feature>
<name>A0A8H7UPN2_MORIS</name>
<comment type="caution">
    <text evidence="3">The sequence shown here is derived from an EMBL/GenBank/DDBJ whole genome shotgun (WGS) entry which is preliminary data.</text>
</comment>
<feature type="compositionally biased region" description="Polar residues" evidence="1">
    <location>
        <begin position="405"/>
        <end position="423"/>
    </location>
</feature>
<reference evidence="3" key="1">
    <citation type="submission" date="2020-12" db="EMBL/GenBank/DDBJ databases">
        <title>Metabolic potential, ecology and presence of endohyphal bacteria is reflected in genomic diversity of Mucoromycotina.</title>
        <authorList>
            <person name="Muszewska A."/>
            <person name="Okrasinska A."/>
            <person name="Steczkiewicz K."/>
            <person name="Drgas O."/>
            <person name="Orlowska M."/>
            <person name="Perlinska-Lenart U."/>
            <person name="Aleksandrzak-Piekarczyk T."/>
            <person name="Szatraj K."/>
            <person name="Zielenkiewicz U."/>
            <person name="Pilsyk S."/>
            <person name="Malc E."/>
            <person name="Mieczkowski P."/>
            <person name="Kruszewska J.S."/>
            <person name="Biernat P."/>
            <person name="Pawlowska J."/>
        </authorList>
    </citation>
    <scope>NUCLEOTIDE SEQUENCE</scope>
    <source>
        <strain evidence="3">WA0000067209</strain>
    </source>
</reference>
<feature type="transmembrane region" description="Helical" evidence="2">
    <location>
        <begin position="266"/>
        <end position="287"/>
    </location>
</feature>
<evidence type="ECO:0000256" key="2">
    <source>
        <dbReference type="SAM" id="Phobius"/>
    </source>
</evidence>
<dbReference type="AlphaFoldDB" id="A0A8H7UPN2"/>
<dbReference type="OrthoDB" id="2384193at2759"/>
<feature type="region of interest" description="Disordered" evidence="1">
    <location>
        <begin position="368"/>
        <end position="445"/>
    </location>
</feature>
<feature type="transmembrane region" description="Helical" evidence="2">
    <location>
        <begin position="234"/>
        <end position="254"/>
    </location>
</feature>
<evidence type="ECO:0000256" key="1">
    <source>
        <dbReference type="SAM" id="MobiDB-lite"/>
    </source>
</evidence>
<dbReference type="Proteomes" id="UP000654370">
    <property type="component" value="Unassembled WGS sequence"/>
</dbReference>
<feature type="compositionally biased region" description="Polar residues" evidence="1">
    <location>
        <begin position="382"/>
        <end position="392"/>
    </location>
</feature>
<proteinExistence type="predicted"/>
<keyword evidence="2" id="KW-0472">Membrane</keyword>
<evidence type="ECO:0000313" key="4">
    <source>
        <dbReference type="Proteomes" id="UP000654370"/>
    </source>
</evidence>
<feature type="transmembrane region" description="Helical" evidence="2">
    <location>
        <begin position="114"/>
        <end position="134"/>
    </location>
</feature>
<dbReference type="EMBL" id="JAEPQZ010000001">
    <property type="protein sequence ID" value="KAG2186414.1"/>
    <property type="molecule type" value="Genomic_DNA"/>
</dbReference>
<feature type="transmembrane region" description="Helical" evidence="2">
    <location>
        <begin position="12"/>
        <end position="28"/>
    </location>
</feature>
<accession>A0A8H7UPN2</accession>
<keyword evidence="2" id="KW-0812">Transmembrane</keyword>
<organism evidence="3 4">
    <name type="scientific">Mortierella isabellina</name>
    <name type="common">Filamentous fungus</name>
    <name type="synonym">Umbelopsis isabellina</name>
    <dbReference type="NCBI Taxonomy" id="91625"/>
    <lineage>
        <taxon>Eukaryota</taxon>
        <taxon>Fungi</taxon>
        <taxon>Fungi incertae sedis</taxon>
        <taxon>Mucoromycota</taxon>
        <taxon>Mucoromycotina</taxon>
        <taxon>Umbelopsidomycetes</taxon>
        <taxon>Umbelopsidales</taxon>
        <taxon>Umbelopsidaceae</taxon>
        <taxon>Umbelopsis</taxon>
    </lineage>
</organism>
<keyword evidence="2" id="KW-1133">Transmembrane helix</keyword>
<feature type="transmembrane region" description="Helical" evidence="2">
    <location>
        <begin position="146"/>
        <end position="165"/>
    </location>
</feature>
<feature type="transmembrane region" description="Helical" evidence="2">
    <location>
        <begin position="185"/>
        <end position="203"/>
    </location>
</feature>